<proteinExistence type="predicted"/>
<sequence length="62" mass="7083">MHEDKKPFNDAIDHMEKIEGNSSNLADADFNKMPKPIKFVGYFMIGFFSLSLLMGIILSFIK</sequence>
<organism evidence="2 3">
    <name type="scientific">Chungangia koreensis</name>
    <dbReference type="NCBI Taxonomy" id="752657"/>
    <lineage>
        <taxon>Bacteria</taxon>
        <taxon>Bacillati</taxon>
        <taxon>Bacillota</taxon>
        <taxon>Bacilli</taxon>
        <taxon>Lactobacillales</taxon>
        <taxon>Chungangia</taxon>
    </lineage>
</organism>
<comment type="caution">
    <text evidence="2">The sequence shown here is derived from an EMBL/GenBank/DDBJ whole genome shotgun (WGS) entry which is preliminary data.</text>
</comment>
<feature type="transmembrane region" description="Helical" evidence="1">
    <location>
        <begin position="39"/>
        <end position="61"/>
    </location>
</feature>
<dbReference type="Proteomes" id="UP001595817">
    <property type="component" value="Unassembled WGS sequence"/>
</dbReference>
<evidence type="ECO:0000313" key="3">
    <source>
        <dbReference type="Proteomes" id="UP001595817"/>
    </source>
</evidence>
<name>A0ABV8X034_9LACT</name>
<keyword evidence="1" id="KW-0472">Membrane</keyword>
<evidence type="ECO:0000256" key="1">
    <source>
        <dbReference type="SAM" id="Phobius"/>
    </source>
</evidence>
<evidence type="ECO:0000313" key="2">
    <source>
        <dbReference type="EMBL" id="MFC4408876.1"/>
    </source>
</evidence>
<dbReference type="EMBL" id="JBHSEC010000001">
    <property type="protein sequence ID" value="MFC4408876.1"/>
    <property type="molecule type" value="Genomic_DNA"/>
</dbReference>
<dbReference type="RefSeq" id="WP_378151036.1">
    <property type="nucleotide sequence ID" value="NZ_JBHSEC010000001.1"/>
</dbReference>
<evidence type="ECO:0008006" key="4">
    <source>
        <dbReference type="Google" id="ProtNLM"/>
    </source>
</evidence>
<keyword evidence="1" id="KW-0812">Transmembrane</keyword>
<accession>A0ABV8X034</accession>
<gene>
    <name evidence="2" type="ORF">ACFOZY_00360</name>
</gene>
<keyword evidence="3" id="KW-1185">Reference proteome</keyword>
<reference evidence="3" key="1">
    <citation type="journal article" date="2019" name="Int. J. Syst. Evol. Microbiol.">
        <title>The Global Catalogue of Microorganisms (GCM) 10K type strain sequencing project: providing services to taxonomists for standard genome sequencing and annotation.</title>
        <authorList>
            <consortium name="The Broad Institute Genomics Platform"/>
            <consortium name="The Broad Institute Genome Sequencing Center for Infectious Disease"/>
            <person name="Wu L."/>
            <person name="Ma J."/>
        </authorList>
    </citation>
    <scope>NUCLEOTIDE SEQUENCE [LARGE SCALE GENOMIC DNA]</scope>
    <source>
        <strain evidence="3">CCUG 59778</strain>
    </source>
</reference>
<keyword evidence="1" id="KW-1133">Transmembrane helix</keyword>
<protein>
    <recommendedName>
        <fullName evidence="4">Amino acid transporter</fullName>
    </recommendedName>
</protein>